<keyword evidence="4" id="KW-1185">Reference proteome</keyword>
<keyword evidence="2" id="KW-1133">Transmembrane helix</keyword>
<dbReference type="InterPro" id="IPR052994">
    <property type="entry name" value="Tiny_macrocysts_regulators"/>
</dbReference>
<dbReference type="EMBL" id="BLLF01000513">
    <property type="protein sequence ID" value="GFH12536.1"/>
    <property type="molecule type" value="Genomic_DNA"/>
</dbReference>
<dbReference type="PANTHER" id="PTHR31600">
    <property type="entry name" value="TINY MACROCYSTS PROTEIN B-RELATED"/>
    <property type="match status" value="1"/>
</dbReference>
<dbReference type="PANTHER" id="PTHR31600:SF2">
    <property type="entry name" value="GAMETE ENRICHED GENE 10 PROTEIN-RELATED"/>
    <property type="match status" value="1"/>
</dbReference>
<keyword evidence="2" id="KW-0812">Transmembrane</keyword>
<proteinExistence type="predicted"/>
<organism evidence="3 4">
    <name type="scientific">Haematococcus lacustris</name>
    <name type="common">Green alga</name>
    <name type="synonym">Haematococcus pluvialis</name>
    <dbReference type="NCBI Taxonomy" id="44745"/>
    <lineage>
        <taxon>Eukaryota</taxon>
        <taxon>Viridiplantae</taxon>
        <taxon>Chlorophyta</taxon>
        <taxon>core chlorophytes</taxon>
        <taxon>Chlorophyceae</taxon>
        <taxon>CS clade</taxon>
        <taxon>Chlamydomonadales</taxon>
        <taxon>Haematococcaceae</taxon>
        <taxon>Haematococcus</taxon>
    </lineage>
</organism>
<feature type="region of interest" description="Disordered" evidence="1">
    <location>
        <begin position="632"/>
        <end position="658"/>
    </location>
</feature>
<keyword evidence="2" id="KW-0472">Membrane</keyword>
<protein>
    <submittedName>
        <fullName evidence="3">PAS domain-containing protein</fullName>
    </submittedName>
</protein>
<reference evidence="3 4" key="1">
    <citation type="submission" date="2020-02" db="EMBL/GenBank/DDBJ databases">
        <title>Draft genome sequence of Haematococcus lacustris strain NIES-144.</title>
        <authorList>
            <person name="Morimoto D."/>
            <person name="Nakagawa S."/>
            <person name="Yoshida T."/>
            <person name="Sawayama S."/>
        </authorList>
    </citation>
    <scope>NUCLEOTIDE SEQUENCE [LARGE SCALE GENOMIC DNA]</scope>
    <source>
        <strain evidence="3 4">NIES-144</strain>
    </source>
</reference>
<accession>A0A699YZW1</accession>
<feature type="compositionally biased region" description="Polar residues" evidence="1">
    <location>
        <begin position="395"/>
        <end position="406"/>
    </location>
</feature>
<feature type="region of interest" description="Disordered" evidence="1">
    <location>
        <begin position="858"/>
        <end position="918"/>
    </location>
</feature>
<dbReference type="AlphaFoldDB" id="A0A699YZW1"/>
<evidence type="ECO:0000313" key="4">
    <source>
        <dbReference type="Proteomes" id="UP000485058"/>
    </source>
</evidence>
<feature type="compositionally biased region" description="Basic and acidic residues" evidence="1">
    <location>
        <begin position="904"/>
        <end position="915"/>
    </location>
</feature>
<dbReference type="Proteomes" id="UP000485058">
    <property type="component" value="Unassembled WGS sequence"/>
</dbReference>
<evidence type="ECO:0000256" key="1">
    <source>
        <dbReference type="SAM" id="MobiDB-lite"/>
    </source>
</evidence>
<feature type="transmembrane region" description="Helical" evidence="2">
    <location>
        <begin position="1119"/>
        <end position="1143"/>
    </location>
</feature>
<comment type="caution">
    <text evidence="3">The sequence shown here is derived from an EMBL/GenBank/DDBJ whole genome shotgun (WGS) entry which is preliminary data.</text>
</comment>
<feature type="region of interest" description="Disordered" evidence="1">
    <location>
        <begin position="395"/>
        <end position="414"/>
    </location>
</feature>
<gene>
    <name evidence="3" type="ORF">HaLaN_08245</name>
</gene>
<evidence type="ECO:0000256" key="2">
    <source>
        <dbReference type="SAM" id="Phobius"/>
    </source>
</evidence>
<feature type="region of interest" description="Disordered" evidence="1">
    <location>
        <begin position="727"/>
        <end position="772"/>
    </location>
</feature>
<evidence type="ECO:0000313" key="3">
    <source>
        <dbReference type="EMBL" id="GFH12536.1"/>
    </source>
</evidence>
<sequence>MARNNSARNDIAWNDTMFAYGNGTESAATRRVTGSHWLPCPLPTAQGLATALRTSIKALVKGGAANALENLLPQPLALLHRSLAMSIPLHSPPAYSCRSGLAVPLLISGVRDNDSAPFRLRMYQQDKDALGADEVFHVTTLRQASMTEALAERCLSLVVDPSTGRVLSTGSSPLALFGYHPQQLLGSCLADLLDVLQPPQPGAQDKTSRDKTGPGSYASAVMAHMAAEAFSRGEVGFRAGLLKPASQVDSLLSSVAHFLTPEDATACQAALPQLYPALMVVRPHLPDAADQAGIHQLLHPPLTQPDYSHVMAAKLYKDKSCTSTAFPQDGGRSVAWAGWQPDSQQHASDAAVHVSLTQALGQMGQHRREAVKQVEGSCLYRHVSFSPTPTSAWLQQSTKAAGNPSAQGPAASSLGLPSPSPVLLEVHLWRAELACSVVELNEAGQVVGPDAALPLYPPGLLFGVHATQLVGRHISHFLPDLASMGDLSCLLEPVPPPGTVQLMHSPQGLVPAASAAAQTGRKGVLKSVVSLTAAELQQGKKPRVGPLLLLAANQHSEGTSMEVSVQAVRKSSGNGMWLVMHPYQPKAGRPDLGTWLAGRRLGAQAQVAAGVTQAQLNDPAMPMDSVTCVGRPSMPVPTTLQSRVTDPRPGPTSMTSPQLILHEPRPSVCGADGPDAVRGVGFSSHPLAQFAPTQLAPTQLARLAFANSSLRGVSCPVIQEASLGIAGTSPRPPSWQQQPAGSMPRLATSHAQEPLPTVPTSQQAPGHPKDQRFIASDAGHLDSFTRQSSANTAPVAQWVLSDGAQFMTDRPPLSVPPVPVQGMASSSQHTYLRAPSRVSLPKLSSFTKSGRVHPEVTRQLVPDGQGSSGQLLVEEAPYGGPGSAQHSHGQGVEADIVDGSDDAEGNRLDAGKSGDDQAELGVADYNRGKRYKKLARMLYSTSQVSTLALNLEPSLALGPLELAKSALRKVQTHDRARLNCSLAGHICMWSGMHATVFDWLVAKSQWSTRGTVPASWGPIAQAWHRCCCLLHLLATCSASMVFVSCPAAPSSKGLTAAGCGWCVACASRPESLPPTICTLFAQRSCPLCAGAGLSSSRVCITRVKLRNRWSLKPLVPCRVGALVLVATILAVHIAVFALLYSVIAQQRVGVLDLNNAGA</sequence>
<name>A0A699YZW1_HAELA</name>